<evidence type="ECO:0000313" key="8">
    <source>
        <dbReference type="Proteomes" id="UP000326950"/>
    </source>
</evidence>
<dbReference type="InterPro" id="IPR011032">
    <property type="entry name" value="GroES-like_sf"/>
</dbReference>
<dbReference type="InterPro" id="IPR020843">
    <property type="entry name" value="ER"/>
</dbReference>
<keyword evidence="8" id="KW-1185">Reference proteome</keyword>
<protein>
    <submittedName>
        <fullName evidence="7">Chaperonin 10-like protein</fullName>
    </submittedName>
</protein>
<dbReference type="Pfam" id="PF00107">
    <property type="entry name" value="ADH_zinc_N"/>
    <property type="match status" value="1"/>
</dbReference>
<dbReference type="SMART" id="SM00829">
    <property type="entry name" value="PKS_ER"/>
    <property type="match status" value="1"/>
</dbReference>
<dbReference type="PANTHER" id="PTHR42683">
    <property type="entry name" value="ALDEHYDE REDUCTASE"/>
    <property type="match status" value="1"/>
</dbReference>
<dbReference type="SUPFAM" id="SSF50129">
    <property type="entry name" value="GroES-like"/>
    <property type="match status" value="1"/>
</dbReference>
<dbReference type="PROSITE" id="PS00059">
    <property type="entry name" value="ADH_ZINC"/>
    <property type="match status" value="1"/>
</dbReference>
<keyword evidence="4" id="KW-0560">Oxidoreductase</keyword>
<evidence type="ECO:0000259" key="6">
    <source>
        <dbReference type="SMART" id="SM00829"/>
    </source>
</evidence>
<dbReference type="SUPFAM" id="SSF51735">
    <property type="entry name" value="NAD(P)-binding Rossmann-fold domains"/>
    <property type="match status" value="1"/>
</dbReference>
<dbReference type="CDD" id="cd05283">
    <property type="entry name" value="CAD1"/>
    <property type="match status" value="1"/>
</dbReference>
<dbReference type="Gene3D" id="3.90.180.10">
    <property type="entry name" value="Medium-chain alcohol dehydrogenases, catalytic domain"/>
    <property type="match status" value="1"/>
</dbReference>
<dbReference type="FunFam" id="3.40.50.720:FF:000022">
    <property type="entry name" value="Cinnamyl alcohol dehydrogenase"/>
    <property type="match status" value="1"/>
</dbReference>
<proteinExistence type="inferred from homology"/>
<dbReference type="Gene3D" id="3.40.50.720">
    <property type="entry name" value="NAD(P)-binding Rossmann-like Domain"/>
    <property type="match status" value="1"/>
</dbReference>
<evidence type="ECO:0000256" key="1">
    <source>
        <dbReference type="ARBA" id="ARBA00001947"/>
    </source>
</evidence>
<dbReference type="InterPro" id="IPR047109">
    <property type="entry name" value="CAD-like"/>
</dbReference>
<evidence type="ECO:0000256" key="2">
    <source>
        <dbReference type="ARBA" id="ARBA00022723"/>
    </source>
</evidence>
<dbReference type="GO" id="GO:0008270">
    <property type="term" value="F:zinc ion binding"/>
    <property type="evidence" value="ECO:0007669"/>
    <property type="project" value="InterPro"/>
</dbReference>
<evidence type="ECO:0000256" key="5">
    <source>
        <dbReference type="RuleBase" id="RU361277"/>
    </source>
</evidence>
<dbReference type="Pfam" id="PF08240">
    <property type="entry name" value="ADH_N"/>
    <property type="match status" value="1"/>
</dbReference>
<comment type="cofactor">
    <cofactor evidence="1 5">
        <name>Zn(2+)</name>
        <dbReference type="ChEBI" id="CHEBI:29105"/>
    </cofactor>
</comment>
<sequence>MGKTVTVYRGTKDGVIHSEQNKVTLEPNDVFVEITHSGVCGADELFLKSGIVLGHEGIGIIRQIGENVTTVKIGDRVGFSFVQKVCGSCHNCLSGRDHYCIKKTQYGQDLQASGSFSHGAVRDASCIYAIPDGYPSEYAAPLMCAGATVWNVLTSNSIRPGDRVGVMGIGGLGHLAIKLGAAMGYQMVAISSSKNKHDEAIELGASEHYLRDQMDQAAGDFKPLRHLILTGSPDTDYQKILSFMDTDGAIYPLTSAQKPAPISLSSLNSRGIRIQGSMVAPRHSIKSLLQFAAAKSIHPQVMTFPLTKEGIEQALQKLRDGNMRYRGVLVRDQ</sequence>
<dbReference type="GO" id="GO:0016616">
    <property type="term" value="F:oxidoreductase activity, acting on the CH-OH group of donors, NAD or NADP as acceptor"/>
    <property type="evidence" value="ECO:0007669"/>
    <property type="project" value="InterPro"/>
</dbReference>
<feature type="domain" description="Enoyl reductase (ER)" evidence="6">
    <location>
        <begin position="10"/>
        <end position="329"/>
    </location>
</feature>
<dbReference type="InterPro" id="IPR002328">
    <property type="entry name" value="ADH_Zn_CS"/>
</dbReference>
<dbReference type="InterPro" id="IPR013154">
    <property type="entry name" value="ADH-like_N"/>
</dbReference>
<reference evidence="7 8" key="1">
    <citation type="submission" date="2019-04" db="EMBL/GenBank/DDBJ databases">
        <title>Friends and foes A comparative genomics study of 23 Aspergillus species from section Flavi.</title>
        <authorList>
            <consortium name="DOE Joint Genome Institute"/>
            <person name="Kjaerbolling I."/>
            <person name="Vesth T."/>
            <person name="Frisvad J.C."/>
            <person name="Nybo J.L."/>
            <person name="Theobald S."/>
            <person name="Kildgaard S."/>
            <person name="Isbrandt T."/>
            <person name="Kuo A."/>
            <person name="Sato A."/>
            <person name="Lyhne E.K."/>
            <person name="Kogle M.E."/>
            <person name="Wiebenga A."/>
            <person name="Kun R.S."/>
            <person name="Lubbers R.J."/>
            <person name="Makela M.R."/>
            <person name="Barry K."/>
            <person name="Chovatia M."/>
            <person name="Clum A."/>
            <person name="Daum C."/>
            <person name="Haridas S."/>
            <person name="He G."/>
            <person name="LaButti K."/>
            <person name="Lipzen A."/>
            <person name="Mondo S."/>
            <person name="Riley R."/>
            <person name="Salamov A."/>
            <person name="Simmons B.A."/>
            <person name="Magnuson J.K."/>
            <person name="Henrissat B."/>
            <person name="Mortensen U.H."/>
            <person name="Larsen T.O."/>
            <person name="Devries R.P."/>
            <person name="Grigoriev I.V."/>
            <person name="Machida M."/>
            <person name="Baker S.E."/>
            <person name="Andersen M.R."/>
        </authorList>
    </citation>
    <scope>NUCLEOTIDE SEQUENCE [LARGE SCALE GENOMIC DNA]</scope>
    <source>
        <strain evidence="7 8">CBS 117626</strain>
    </source>
</reference>
<organism evidence="7 8">
    <name type="scientific">Aspergillus tamarii</name>
    <dbReference type="NCBI Taxonomy" id="41984"/>
    <lineage>
        <taxon>Eukaryota</taxon>
        <taxon>Fungi</taxon>
        <taxon>Dikarya</taxon>
        <taxon>Ascomycota</taxon>
        <taxon>Pezizomycotina</taxon>
        <taxon>Eurotiomycetes</taxon>
        <taxon>Eurotiomycetidae</taxon>
        <taxon>Eurotiales</taxon>
        <taxon>Aspergillaceae</taxon>
        <taxon>Aspergillus</taxon>
        <taxon>Aspergillus subgen. Circumdati</taxon>
    </lineage>
</organism>
<evidence type="ECO:0000313" key="7">
    <source>
        <dbReference type="EMBL" id="KAE8162980.1"/>
    </source>
</evidence>
<keyword evidence="3 5" id="KW-0862">Zinc</keyword>
<dbReference type="Proteomes" id="UP000326950">
    <property type="component" value="Unassembled WGS sequence"/>
</dbReference>
<gene>
    <name evidence="7" type="ORF">BDV40DRAFT_311944</name>
</gene>
<dbReference type="InterPro" id="IPR036291">
    <property type="entry name" value="NAD(P)-bd_dom_sf"/>
</dbReference>
<dbReference type="OrthoDB" id="1879366at2759"/>
<dbReference type="AlphaFoldDB" id="A0A5N6UX00"/>
<dbReference type="InterPro" id="IPR013149">
    <property type="entry name" value="ADH-like_C"/>
</dbReference>
<dbReference type="EMBL" id="ML738622">
    <property type="protein sequence ID" value="KAE8162980.1"/>
    <property type="molecule type" value="Genomic_DNA"/>
</dbReference>
<evidence type="ECO:0000256" key="3">
    <source>
        <dbReference type="ARBA" id="ARBA00022833"/>
    </source>
</evidence>
<comment type="similarity">
    <text evidence="5">Belongs to the zinc-containing alcohol dehydrogenase family.</text>
</comment>
<keyword evidence="2 5" id="KW-0479">Metal-binding</keyword>
<accession>A0A5N6UX00</accession>
<evidence type="ECO:0000256" key="4">
    <source>
        <dbReference type="ARBA" id="ARBA00023002"/>
    </source>
</evidence>
<name>A0A5N6UX00_ASPTM</name>